<feature type="domain" description="Fungal lipase-type" evidence="16">
    <location>
        <begin position="311"/>
        <end position="436"/>
    </location>
</feature>
<keyword evidence="11" id="KW-0443">Lipid metabolism</keyword>
<dbReference type="Proteomes" id="UP000654075">
    <property type="component" value="Unassembled WGS sequence"/>
</dbReference>
<dbReference type="Gene3D" id="3.40.50.1820">
    <property type="entry name" value="alpha/beta hydrolase"/>
    <property type="match status" value="1"/>
</dbReference>
<gene>
    <name evidence="17" type="ORF">PGLA1383_LOCUS2174</name>
</gene>
<dbReference type="GO" id="GO:0046872">
    <property type="term" value="F:metal ion binding"/>
    <property type="evidence" value="ECO:0007669"/>
    <property type="project" value="UniProtKB-KW"/>
</dbReference>
<feature type="region of interest" description="Disordered" evidence="15">
    <location>
        <begin position="27"/>
        <end position="53"/>
    </location>
</feature>
<evidence type="ECO:0000256" key="13">
    <source>
        <dbReference type="ARBA" id="ARBA00024531"/>
    </source>
</evidence>
<feature type="region of interest" description="Disordered" evidence="15">
    <location>
        <begin position="483"/>
        <end position="515"/>
    </location>
</feature>
<dbReference type="GO" id="GO:0005886">
    <property type="term" value="C:plasma membrane"/>
    <property type="evidence" value="ECO:0007669"/>
    <property type="project" value="UniProtKB-SubCell"/>
</dbReference>
<evidence type="ECO:0000313" key="17">
    <source>
        <dbReference type="EMBL" id="CAE8583187.1"/>
    </source>
</evidence>
<evidence type="ECO:0000313" key="18">
    <source>
        <dbReference type="Proteomes" id="UP000654075"/>
    </source>
</evidence>
<dbReference type="OrthoDB" id="418951at2759"/>
<sequence length="688" mass="75552">MQVGGSPSVQVGCATPSAALPFCTPHSNGDSHAWSSAEEERRVPPGSSETTDLWPTLQMPFIRADRSVGVDEGHQMPFIHADMDPESPSLRRMRERTMVDEGRLRRHEGWWRCLMHCLCVGPGRDAELEAMAARRHELQRLAVVQHLALISAEYTHQSPSLGIWTRGMRALAKEAREEDEAEFIRKAPLPSLWPRSHFALDLGLRPPGRPFPTPSRAAGQWTRPPVLDIARAVAHFARFALAAYSTKMYGLVRPLEACFSCACCGGLSEHGAFSRLSGIDALEDILFAETHARPFRPAWWLVLDRASNSVVIAIRGTFSTSDVLSDALARQVHMGEHVVHEGVLASARSILHQVRPLLAGLHELRAGQMRLVVTGHSLGGAVASLLGYMLREEDGFRAQCFVYGAPQVVDKPLAERMERFVVSVIHDRDMVPRISRKSVEDLRNRVAAAAEPTEQRLARLEAVLVEHGLPREPDALRQVLAGQSPSRGGAAAAERGLPERQISSQSADGFEDAHENVSELPSLPMFNPGWQIHLQRRGLAFRKAQELKPILRRGTLRHFLLVASTPSSASLEMVRPGLTMWTDHFPQAYQFVCEEFAERMERVGEGATDSSSLANEAGSASTSGSSWALSRLCCCFGGALTSVPAAAGIPSRASYCQRTAPENRLQKTMPQVLSSLAVYFDPEGEVAL</sequence>
<dbReference type="SUPFAM" id="SSF53474">
    <property type="entry name" value="alpha/beta-Hydrolases"/>
    <property type="match status" value="1"/>
</dbReference>
<dbReference type="EC" id="3.1.1.116" evidence="14"/>
<evidence type="ECO:0000256" key="6">
    <source>
        <dbReference type="ARBA" id="ARBA00022723"/>
    </source>
</evidence>
<reference evidence="17" key="1">
    <citation type="submission" date="2021-02" db="EMBL/GenBank/DDBJ databases">
        <authorList>
            <person name="Dougan E. K."/>
            <person name="Rhodes N."/>
            <person name="Thang M."/>
            <person name="Chan C."/>
        </authorList>
    </citation>
    <scope>NUCLEOTIDE SEQUENCE</scope>
</reference>
<keyword evidence="6" id="KW-0479">Metal-binding</keyword>
<keyword evidence="12" id="KW-0472">Membrane</keyword>
<dbReference type="InterPro" id="IPR052214">
    <property type="entry name" value="DAG_Lipase-Related"/>
</dbReference>
<keyword evidence="8" id="KW-0106">Calcium</keyword>
<dbReference type="AlphaFoldDB" id="A0A813D8Z9"/>
<evidence type="ECO:0000256" key="8">
    <source>
        <dbReference type="ARBA" id="ARBA00022837"/>
    </source>
</evidence>
<dbReference type="GO" id="GO:0016298">
    <property type="term" value="F:lipase activity"/>
    <property type="evidence" value="ECO:0007669"/>
    <property type="project" value="TreeGrafter"/>
</dbReference>
<proteinExistence type="predicted"/>
<dbReference type="PANTHER" id="PTHR45792">
    <property type="entry name" value="DIACYLGLYCEROL LIPASE HOMOLOG-RELATED"/>
    <property type="match status" value="1"/>
</dbReference>
<keyword evidence="5" id="KW-0812">Transmembrane</keyword>
<comment type="subcellular location">
    <subcellularLocation>
        <location evidence="2">Cell membrane</location>
        <topology evidence="2">Multi-pass membrane protein</topology>
    </subcellularLocation>
</comment>
<keyword evidence="3" id="KW-1003">Cell membrane</keyword>
<organism evidence="17 18">
    <name type="scientific">Polarella glacialis</name>
    <name type="common">Dinoflagellate</name>
    <dbReference type="NCBI Taxonomy" id="89957"/>
    <lineage>
        <taxon>Eukaryota</taxon>
        <taxon>Sar</taxon>
        <taxon>Alveolata</taxon>
        <taxon>Dinophyceae</taxon>
        <taxon>Suessiales</taxon>
        <taxon>Suessiaceae</taxon>
        <taxon>Polarella</taxon>
    </lineage>
</organism>
<dbReference type="InterPro" id="IPR029058">
    <property type="entry name" value="AB_hydrolase_fold"/>
</dbReference>
<comment type="caution">
    <text evidence="17">The sequence shown here is derived from an EMBL/GenBank/DDBJ whole genome shotgun (WGS) entry which is preliminary data.</text>
</comment>
<dbReference type="CDD" id="cd00519">
    <property type="entry name" value="Lipase_3"/>
    <property type="match status" value="1"/>
</dbReference>
<evidence type="ECO:0000256" key="3">
    <source>
        <dbReference type="ARBA" id="ARBA00022475"/>
    </source>
</evidence>
<dbReference type="PANTHER" id="PTHR45792:SF8">
    <property type="entry name" value="DIACYLGLYCEROL LIPASE-ALPHA"/>
    <property type="match status" value="1"/>
</dbReference>
<evidence type="ECO:0000256" key="7">
    <source>
        <dbReference type="ARBA" id="ARBA00022801"/>
    </source>
</evidence>
<evidence type="ECO:0000256" key="4">
    <source>
        <dbReference type="ARBA" id="ARBA00022553"/>
    </source>
</evidence>
<evidence type="ECO:0000256" key="2">
    <source>
        <dbReference type="ARBA" id="ARBA00004651"/>
    </source>
</evidence>
<dbReference type="InterPro" id="IPR002921">
    <property type="entry name" value="Fungal_lipase-type"/>
</dbReference>
<evidence type="ECO:0000256" key="1">
    <source>
        <dbReference type="ARBA" id="ARBA00001913"/>
    </source>
</evidence>
<evidence type="ECO:0000256" key="15">
    <source>
        <dbReference type="SAM" id="MobiDB-lite"/>
    </source>
</evidence>
<evidence type="ECO:0000256" key="5">
    <source>
        <dbReference type="ARBA" id="ARBA00022692"/>
    </source>
</evidence>
<keyword evidence="10" id="KW-1133">Transmembrane helix</keyword>
<comment type="catalytic activity">
    <reaction evidence="13">
        <text>a 1,2-diacyl-sn-glycerol + H2O = a 2-acylglycerol + a fatty acid + H(+)</text>
        <dbReference type="Rhea" id="RHEA:33275"/>
        <dbReference type="ChEBI" id="CHEBI:15377"/>
        <dbReference type="ChEBI" id="CHEBI:15378"/>
        <dbReference type="ChEBI" id="CHEBI:17389"/>
        <dbReference type="ChEBI" id="CHEBI:17815"/>
        <dbReference type="ChEBI" id="CHEBI:28868"/>
        <dbReference type="EC" id="3.1.1.116"/>
    </reaction>
    <physiologicalReaction direction="left-to-right" evidence="13">
        <dbReference type="Rhea" id="RHEA:33276"/>
    </physiologicalReaction>
</comment>
<dbReference type="Pfam" id="PF01764">
    <property type="entry name" value="Lipase_3"/>
    <property type="match status" value="1"/>
</dbReference>
<name>A0A813D8Z9_POLGL</name>
<protein>
    <recommendedName>
        <fullName evidence="14">sn-1-specific diacylglycerol lipase</fullName>
        <ecNumber evidence="14">3.1.1.116</ecNumber>
    </recommendedName>
</protein>
<evidence type="ECO:0000256" key="12">
    <source>
        <dbReference type="ARBA" id="ARBA00023136"/>
    </source>
</evidence>
<evidence type="ECO:0000256" key="11">
    <source>
        <dbReference type="ARBA" id="ARBA00023098"/>
    </source>
</evidence>
<comment type="cofactor">
    <cofactor evidence="1">
        <name>Ca(2+)</name>
        <dbReference type="ChEBI" id="CHEBI:29108"/>
    </cofactor>
</comment>
<accession>A0A813D8Z9</accession>
<keyword evidence="4" id="KW-0597">Phosphoprotein</keyword>
<keyword evidence="9" id="KW-0442">Lipid degradation</keyword>
<dbReference type="EMBL" id="CAJNNV010000640">
    <property type="protein sequence ID" value="CAE8583187.1"/>
    <property type="molecule type" value="Genomic_DNA"/>
</dbReference>
<keyword evidence="18" id="KW-1185">Reference proteome</keyword>
<evidence type="ECO:0000256" key="10">
    <source>
        <dbReference type="ARBA" id="ARBA00022989"/>
    </source>
</evidence>
<keyword evidence="7" id="KW-0378">Hydrolase</keyword>
<evidence type="ECO:0000256" key="14">
    <source>
        <dbReference type="ARBA" id="ARBA00026104"/>
    </source>
</evidence>
<dbReference type="GO" id="GO:0016042">
    <property type="term" value="P:lipid catabolic process"/>
    <property type="evidence" value="ECO:0007669"/>
    <property type="project" value="UniProtKB-KW"/>
</dbReference>
<evidence type="ECO:0000259" key="16">
    <source>
        <dbReference type="Pfam" id="PF01764"/>
    </source>
</evidence>
<evidence type="ECO:0000256" key="9">
    <source>
        <dbReference type="ARBA" id="ARBA00022963"/>
    </source>
</evidence>